<evidence type="ECO:0000313" key="3">
    <source>
        <dbReference type="EMBL" id="RRC96934.1"/>
    </source>
</evidence>
<dbReference type="AlphaFoldDB" id="A0A3P1SIT3"/>
<dbReference type="Gene3D" id="3.40.30.10">
    <property type="entry name" value="Glutaredoxin"/>
    <property type="match status" value="1"/>
</dbReference>
<dbReference type="Pfam" id="PF08534">
    <property type="entry name" value="Redoxin"/>
    <property type="match status" value="1"/>
</dbReference>
<evidence type="ECO:0000256" key="1">
    <source>
        <dbReference type="SAM" id="SignalP"/>
    </source>
</evidence>
<reference evidence="3 4" key="1">
    <citation type="submission" date="2018-11" db="EMBL/GenBank/DDBJ databases">
        <title>The draft genome sequence of Amphritea balenae JAMM 1525T.</title>
        <authorList>
            <person name="Fang Z."/>
            <person name="Zhang Y."/>
            <person name="Han X."/>
        </authorList>
    </citation>
    <scope>NUCLEOTIDE SEQUENCE [LARGE SCALE GENOMIC DNA]</scope>
    <source>
        <strain evidence="3 4">JAMM 1525</strain>
    </source>
</reference>
<dbReference type="GO" id="GO:0016491">
    <property type="term" value="F:oxidoreductase activity"/>
    <property type="evidence" value="ECO:0007669"/>
    <property type="project" value="InterPro"/>
</dbReference>
<organism evidence="3 4">
    <name type="scientific">Amphritea balenae</name>
    <dbReference type="NCBI Taxonomy" id="452629"/>
    <lineage>
        <taxon>Bacteria</taxon>
        <taxon>Pseudomonadati</taxon>
        <taxon>Pseudomonadota</taxon>
        <taxon>Gammaproteobacteria</taxon>
        <taxon>Oceanospirillales</taxon>
        <taxon>Oceanospirillaceae</taxon>
        <taxon>Amphritea</taxon>
    </lineage>
</organism>
<feature type="chain" id="PRO_5017987004" evidence="1">
    <location>
        <begin position="26"/>
        <end position="181"/>
    </location>
</feature>
<dbReference type="InterPro" id="IPR036249">
    <property type="entry name" value="Thioredoxin-like_sf"/>
</dbReference>
<dbReference type="InterPro" id="IPR013740">
    <property type="entry name" value="Redoxin"/>
</dbReference>
<keyword evidence="4" id="KW-1185">Reference proteome</keyword>
<proteinExistence type="predicted"/>
<dbReference type="SUPFAM" id="SSF52833">
    <property type="entry name" value="Thioredoxin-like"/>
    <property type="match status" value="1"/>
</dbReference>
<dbReference type="OrthoDB" id="9799347at2"/>
<sequence length="181" mass="21109">MNWINRIPQLLFFSLSLGLSFSVQAVQLDRPLPAPNFTQTDAASWINSPPLSLKALRGKVVMLDFWTFDCWNCYRSFPWMNKLEQALADEPFTVIGIHTPEFKHERVRANVETKVKQFNLHHPVMMDNEFLYWQAMGNKYWPTFYLLDKQGQVRSVYIGETHSGTKQAKAIEADIRELLNE</sequence>
<protein>
    <submittedName>
        <fullName evidence="3">Thioredoxin</fullName>
    </submittedName>
</protein>
<gene>
    <name evidence="3" type="ORF">EHS89_19545</name>
</gene>
<dbReference type="PANTHER" id="PTHR46388">
    <property type="entry name" value="NHL REPEAT-CONTAINING PROTEIN 2"/>
    <property type="match status" value="1"/>
</dbReference>
<comment type="caution">
    <text evidence="3">The sequence shown here is derived from an EMBL/GenBank/DDBJ whole genome shotgun (WGS) entry which is preliminary data.</text>
</comment>
<feature type="domain" description="Thioredoxin" evidence="2">
    <location>
        <begin position="28"/>
        <end position="180"/>
    </location>
</feature>
<dbReference type="PROSITE" id="PS51352">
    <property type="entry name" value="THIOREDOXIN_2"/>
    <property type="match status" value="1"/>
</dbReference>
<evidence type="ECO:0000313" key="4">
    <source>
        <dbReference type="Proteomes" id="UP000267535"/>
    </source>
</evidence>
<dbReference type="RefSeq" id="WP_124927858.1">
    <property type="nucleotide sequence ID" value="NZ_BMOH01000010.1"/>
</dbReference>
<keyword evidence="1" id="KW-0732">Signal</keyword>
<dbReference type="PANTHER" id="PTHR46388:SF2">
    <property type="entry name" value="NHL REPEAT-CONTAINING PROTEIN 2"/>
    <property type="match status" value="1"/>
</dbReference>
<dbReference type="EMBL" id="RQXV01000015">
    <property type="protein sequence ID" value="RRC96934.1"/>
    <property type="molecule type" value="Genomic_DNA"/>
</dbReference>
<feature type="signal peptide" evidence="1">
    <location>
        <begin position="1"/>
        <end position="25"/>
    </location>
</feature>
<dbReference type="Proteomes" id="UP000267535">
    <property type="component" value="Unassembled WGS sequence"/>
</dbReference>
<name>A0A3P1SIT3_9GAMM</name>
<dbReference type="InterPro" id="IPR013766">
    <property type="entry name" value="Thioredoxin_domain"/>
</dbReference>
<accession>A0A3P1SIT3</accession>
<evidence type="ECO:0000259" key="2">
    <source>
        <dbReference type="PROSITE" id="PS51352"/>
    </source>
</evidence>